<keyword evidence="3" id="KW-1185">Reference proteome</keyword>
<evidence type="ECO:0000256" key="1">
    <source>
        <dbReference type="SAM" id="SignalP"/>
    </source>
</evidence>
<feature type="chain" id="PRO_5046203157" evidence="1">
    <location>
        <begin position="25"/>
        <end position="255"/>
    </location>
</feature>
<dbReference type="RefSeq" id="WP_197426511.1">
    <property type="nucleotide sequence ID" value="NZ_JBHSLU010000007.1"/>
</dbReference>
<dbReference type="EMBL" id="JBHSLU010000007">
    <property type="protein sequence ID" value="MFC5504253.1"/>
    <property type="molecule type" value="Genomic_DNA"/>
</dbReference>
<dbReference type="SUPFAM" id="SSF52266">
    <property type="entry name" value="SGNH hydrolase"/>
    <property type="match status" value="1"/>
</dbReference>
<dbReference type="InterPro" id="IPR057572">
    <property type="entry name" value="NonGDSL"/>
</dbReference>
<keyword evidence="2" id="KW-0378">Hydrolase</keyword>
<reference evidence="3" key="1">
    <citation type="journal article" date="2019" name="Int. J. Syst. Evol. Microbiol.">
        <title>The Global Catalogue of Microorganisms (GCM) 10K type strain sequencing project: providing services to taxonomists for standard genome sequencing and annotation.</title>
        <authorList>
            <consortium name="The Broad Institute Genomics Platform"/>
            <consortium name="The Broad Institute Genome Sequencing Center for Infectious Disease"/>
            <person name="Wu L."/>
            <person name="Ma J."/>
        </authorList>
    </citation>
    <scope>NUCLEOTIDE SEQUENCE [LARGE SCALE GENOMIC DNA]</scope>
    <source>
        <strain evidence="3">CCUG 43117</strain>
    </source>
</reference>
<dbReference type="InterPro" id="IPR051532">
    <property type="entry name" value="Ester_Hydrolysis_Enzymes"/>
</dbReference>
<dbReference type="InterPro" id="IPR036514">
    <property type="entry name" value="SGNH_hydro_sf"/>
</dbReference>
<dbReference type="Gene3D" id="3.40.50.1110">
    <property type="entry name" value="SGNH hydrolase"/>
    <property type="match status" value="1"/>
</dbReference>
<comment type="caution">
    <text evidence="2">The sequence shown here is derived from an EMBL/GenBank/DDBJ whole genome shotgun (WGS) entry which is preliminary data.</text>
</comment>
<evidence type="ECO:0000313" key="2">
    <source>
        <dbReference type="EMBL" id="MFC5504253.1"/>
    </source>
</evidence>
<name>A0ABW0NWW4_9HYPH</name>
<dbReference type="Pfam" id="PF25182">
    <property type="entry name" value="NonGDSL"/>
    <property type="match status" value="1"/>
</dbReference>
<dbReference type="PANTHER" id="PTHR30383">
    <property type="entry name" value="THIOESTERASE 1/PROTEASE 1/LYSOPHOSPHOLIPASE L1"/>
    <property type="match status" value="1"/>
</dbReference>
<dbReference type="GO" id="GO:0016787">
    <property type="term" value="F:hydrolase activity"/>
    <property type="evidence" value="ECO:0007669"/>
    <property type="project" value="UniProtKB-KW"/>
</dbReference>
<proteinExistence type="predicted"/>
<evidence type="ECO:0000313" key="3">
    <source>
        <dbReference type="Proteomes" id="UP001596060"/>
    </source>
</evidence>
<dbReference type="Proteomes" id="UP001596060">
    <property type="component" value="Unassembled WGS sequence"/>
</dbReference>
<feature type="signal peptide" evidence="1">
    <location>
        <begin position="1"/>
        <end position="24"/>
    </location>
</feature>
<keyword evidence="1" id="KW-0732">Signal</keyword>
<dbReference type="PANTHER" id="PTHR30383:SF5">
    <property type="entry name" value="SGNH HYDROLASE-TYPE ESTERASE DOMAIN-CONTAINING PROTEIN"/>
    <property type="match status" value="1"/>
</dbReference>
<gene>
    <name evidence="2" type="ORF">ACFPN9_03185</name>
</gene>
<protein>
    <submittedName>
        <fullName evidence="2">SGNH/GDSL hydrolase family protein</fullName>
    </submittedName>
</protein>
<sequence length="255" mass="26941">MRAAIRIAGLAIALATALSGAAQAGAFTCRETPIVAPNHKLTALAPRIATGGKLDILAIGSSSTEGVGATSRDRSYPARLQSLLSAAWPRVQVSVANAGIGGEIAPETLLRLKKALSERRYDLVIWQVGTNDAVRGGDMAAFRAMIADGIAVVKNAGVSLALLDPQYFPGIREPARYRTYVDAIADVAKRESVPVFTRYETMREWHDADAQAFKAALAADSFHMSDAGYDCLARDMAAGLVSLTTGGRPVVAQTR</sequence>
<accession>A0ABW0NWW4</accession>
<organism evidence="2 3">
    <name type="scientific">Bosea massiliensis</name>
    <dbReference type="NCBI Taxonomy" id="151419"/>
    <lineage>
        <taxon>Bacteria</taxon>
        <taxon>Pseudomonadati</taxon>
        <taxon>Pseudomonadota</taxon>
        <taxon>Alphaproteobacteria</taxon>
        <taxon>Hyphomicrobiales</taxon>
        <taxon>Boseaceae</taxon>
        <taxon>Bosea</taxon>
    </lineage>
</organism>
<dbReference type="CDD" id="cd00229">
    <property type="entry name" value="SGNH_hydrolase"/>
    <property type="match status" value="1"/>
</dbReference>